<evidence type="ECO:0000256" key="3">
    <source>
        <dbReference type="ARBA" id="ARBA00023242"/>
    </source>
</evidence>
<dbReference type="InterPro" id="IPR013154">
    <property type="entry name" value="ADH-like_N"/>
</dbReference>
<protein>
    <submittedName>
        <fullName evidence="6">Unnamed protein product</fullName>
    </submittedName>
</protein>
<evidence type="ECO:0000256" key="2">
    <source>
        <dbReference type="ARBA" id="ARBA00023163"/>
    </source>
</evidence>
<organism evidence="6 7">
    <name type="scientific">Aspergillus oryzae</name>
    <name type="common">Yellow koji mold</name>
    <dbReference type="NCBI Taxonomy" id="5062"/>
    <lineage>
        <taxon>Eukaryota</taxon>
        <taxon>Fungi</taxon>
        <taxon>Dikarya</taxon>
        <taxon>Ascomycota</taxon>
        <taxon>Pezizomycotina</taxon>
        <taxon>Eurotiomycetes</taxon>
        <taxon>Eurotiomycetidae</taxon>
        <taxon>Eurotiales</taxon>
        <taxon>Aspergillaceae</taxon>
        <taxon>Aspergillus</taxon>
        <taxon>Aspergillus subgen. Circumdati</taxon>
    </lineage>
</organism>
<dbReference type="GO" id="GO:0008270">
    <property type="term" value="F:zinc ion binding"/>
    <property type="evidence" value="ECO:0007669"/>
    <property type="project" value="InterPro"/>
</dbReference>
<keyword evidence="3" id="KW-0539">Nucleus</keyword>
<dbReference type="InterPro" id="IPR011032">
    <property type="entry name" value="GroES-like_sf"/>
</dbReference>
<keyword evidence="2" id="KW-0804">Transcription</keyword>
<keyword evidence="1" id="KW-0805">Transcription regulation</keyword>
<feature type="compositionally biased region" description="Pro residues" evidence="4">
    <location>
        <begin position="8"/>
        <end position="21"/>
    </location>
</feature>
<dbReference type="InterPro" id="IPR036291">
    <property type="entry name" value="NAD(P)-bd_dom_sf"/>
</dbReference>
<dbReference type="Proteomes" id="UP001165205">
    <property type="component" value="Unassembled WGS sequence"/>
</dbReference>
<dbReference type="PANTHER" id="PTHR47431:SF4">
    <property type="entry name" value="ZN(II)2CYS6 TRANSCRIPTION FACTOR (EUROFUNG)"/>
    <property type="match status" value="1"/>
</dbReference>
<dbReference type="GO" id="GO:0006351">
    <property type="term" value="P:DNA-templated transcription"/>
    <property type="evidence" value="ECO:0007669"/>
    <property type="project" value="InterPro"/>
</dbReference>
<sequence length="775" mass="85061">MQAIRVHPAPPSCDPYSPSNPAPVSALHLDEDIPVPKLSKPGELLIRVKATTVIRDMLTWPETYHHDYAIMGNDLSGIVIETFDDNSKFKSGDEVFGMTHVDRAAAWAEYAMVKEDEVALKPKCLSWEEAAALPLSAHTAYEALFVHAGLAIPSVDTALRNKAPSSQHQKQILITGAAGAVGIHLVQLASAAGLHVVAATSSNARNQDFLRSLGADETTEYALLDGYQSDFDIIVDAVGGDVLAKCWNYVKDDGVLISVDSASYNFVEEHQKRGICKEGVRALFFIVTGSGEALRYLAELAEQGILQSLVIQTTSPAPDSSHQPHTRTQQVQEHITPLMAEDLRHEPNERISVGNVILGISFPDAGIAQSDDIENDFLINAYYEKFHGCHPFLLPRKHLSRLYQDPHRQSSFTPLLAVMRLIGHIYTSHEWSTSLRDHIEACFLQASSSDPIMVQSRLLFSMALFWHDYKDAAKLEMDAATSLAVDLKMYLSDFAASHGRDDHVLRECWRRTWWMLYIVDAYYTGTLGTMNFRVVDIAATVDLPCEEREYESGPLTFRLAAPEASPRSINSFGRSTIGLHRPFSALKFNAVEHVSSCAREPPLDTPIPDLVNVHTVRVLRAVEAQIRLLALPVPEFHHTPFTTCMVSEGTLALLSACSALFKGTQLSTARDQIRMTLGCLKVLGEVWPRIARNVREIQTIAQTVLGIGPVGKNSMTPSSSAGPSFGGGEDGLDLFTRVPSNDTTNSSSLGSIEDLCGWYSLGELSDLPWGMGNGS</sequence>
<dbReference type="Gene3D" id="3.90.180.10">
    <property type="entry name" value="Medium-chain alcohol dehydrogenases, catalytic domain"/>
    <property type="match status" value="1"/>
</dbReference>
<dbReference type="InterPro" id="IPR013149">
    <property type="entry name" value="ADH-like_C"/>
</dbReference>
<dbReference type="GO" id="GO:0003677">
    <property type="term" value="F:DNA binding"/>
    <property type="evidence" value="ECO:0007669"/>
    <property type="project" value="InterPro"/>
</dbReference>
<dbReference type="SUPFAM" id="SSF51735">
    <property type="entry name" value="NAD(P)-binding Rossmann-fold domains"/>
    <property type="match status" value="1"/>
</dbReference>
<dbReference type="SUPFAM" id="SSF50129">
    <property type="entry name" value="GroES-like"/>
    <property type="match status" value="1"/>
</dbReference>
<dbReference type="GO" id="GO:0016491">
    <property type="term" value="F:oxidoreductase activity"/>
    <property type="evidence" value="ECO:0007669"/>
    <property type="project" value="InterPro"/>
</dbReference>
<gene>
    <name evidence="6" type="ORF">Aory04_000350200</name>
</gene>
<dbReference type="InterPro" id="IPR007219">
    <property type="entry name" value="XnlR_reg_dom"/>
</dbReference>
<dbReference type="InterPro" id="IPR020843">
    <property type="entry name" value="ER"/>
</dbReference>
<reference evidence="6" key="1">
    <citation type="submission" date="2023-04" db="EMBL/GenBank/DDBJ databases">
        <title>Aspergillus oryzae NBRC 4228.</title>
        <authorList>
            <person name="Ichikawa N."/>
            <person name="Sato H."/>
            <person name="Tonouchi N."/>
        </authorList>
    </citation>
    <scope>NUCLEOTIDE SEQUENCE</scope>
    <source>
        <strain evidence="6">NBRC 4228</strain>
    </source>
</reference>
<evidence type="ECO:0000313" key="6">
    <source>
        <dbReference type="EMBL" id="GMG26760.1"/>
    </source>
</evidence>
<evidence type="ECO:0000256" key="1">
    <source>
        <dbReference type="ARBA" id="ARBA00023015"/>
    </source>
</evidence>
<dbReference type="Pfam" id="PF08240">
    <property type="entry name" value="ADH_N"/>
    <property type="match status" value="1"/>
</dbReference>
<dbReference type="Pfam" id="PF04082">
    <property type="entry name" value="Fungal_trans"/>
    <property type="match status" value="1"/>
</dbReference>
<dbReference type="PANTHER" id="PTHR47431">
    <property type="entry name" value="ZN(II)2CYS6 TRANSCRIPTION FACTOR (EUROFUNG)-RELATED"/>
    <property type="match status" value="1"/>
</dbReference>
<dbReference type="Gene3D" id="3.40.50.720">
    <property type="entry name" value="NAD(P)-binding Rossmann-like Domain"/>
    <property type="match status" value="1"/>
</dbReference>
<name>A0AAN4YCH9_ASPOZ</name>
<proteinExistence type="predicted"/>
<evidence type="ECO:0000259" key="5">
    <source>
        <dbReference type="SMART" id="SM00829"/>
    </source>
</evidence>
<dbReference type="CDD" id="cd12148">
    <property type="entry name" value="fungal_TF_MHR"/>
    <property type="match status" value="1"/>
</dbReference>
<evidence type="ECO:0000256" key="4">
    <source>
        <dbReference type="SAM" id="MobiDB-lite"/>
    </source>
</evidence>
<dbReference type="CDD" id="cd05289">
    <property type="entry name" value="MDR_like_2"/>
    <property type="match status" value="1"/>
</dbReference>
<dbReference type="EMBL" id="BSYA01000029">
    <property type="protein sequence ID" value="GMG26760.1"/>
    <property type="molecule type" value="Genomic_DNA"/>
</dbReference>
<comment type="caution">
    <text evidence="6">The sequence shown here is derived from an EMBL/GenBank/DDBJ whole genome shotgun (WGS) entry which is preliminary data.</text>
</comment>
<dbReference type="SMART" id="SM00829">
    <property type="entry name" value="PKS_ER"/>
    <property type="match status" value="1"/>
</dbReference>
<feature type="region of interest" description="Disordered" evidence="4">
    <location>
        <begin position="1"/>
        <end position="21"/>
    </location>
</feature>
<dbReference type="AlphaFoldDB" id="A0AAN4YCH9"/>
<dbReference type="Pfam" id="PF00107">
    <property type="entry name" value="ADH_zinc_N"/>
    <property type="match status" value="1"/>
</dbReference>
<accession>A0AAN4YCH9</accession>
<feature type="domain" description="Enoyl reductase (ER)" evidence="5">
    <location>
        <begin position="22"/>
        <end position="358"/>
    </location>
</feature>
<evidence type="ECO:0000313" key="7">
    <source>
        <dbReference type="Proteomes" id="UP001165205"/>
    </source>
</evidence>